<feature type="domain" description="Flavin reductase like" evidence="2">
    <location>
        <begin position="26"/>
        <end position="175"/>
    </location>
</feature>
<proteinExistence type="predicted"/>
<evidence type="ECO:0000313" key="4">
    <source>
        <dbReference type="Proteomes" id="UP000219182"/>
    </source>
</evidence>
<dbReference type="SUPFAM" id="SSF50475">
    <property type="entry name" value="FMN-binding split barrel"/>
    <property type="match status" value="1"/>
</dbReference>
<dbReference type="GO" id="GO:0010181">
    <property type="term" value="F:FMN binding"/>
    <property type="evidence" value="ECO:0007669"/>
    <property type="project" value="InterPro"/>
</dbReference>
<dbReference type="InterPro" id="IPR012349">
    <property type="entry name" value="Split_barrel_FMN-bd"/>
</dbReference>
<reference evidence="3 4" key="1">
    <citation type="submission" date="2017-09" db="EMBL/GenBank/DDBJ databases">
        <title>Mesorhizobum sanjuanii sp. nov. isolated from nodules of Lotus tenuis in saline-alkaline lowlands of Flooding Pampa.</title>
        <authorList>
            <person name="Sannazzaro A.I."/>
            <person name="Torres Tejerizo G.A."/>
            <person name="Fontana F."/>
            <person name="Cumpa Velazquez L.M."/>
            <person name="Hansen L."/>
            <person name="Pistorio M."/>
            <person name="Estrella M.J."/>
        </authorList>
    </citation>
    <scope>NUCLEOTIDE SEQUENCE [LARGE SCALE GENOMIC DNA]</scope>
    <source>
        <strain evidence="3 4">BSA136</strain>
    </source>
</reference>
<dbReference type="Gene3D" id="2.30.110.10">
    <property type="entry name" value="Electron Transport, Fmn-binding Protein, Chain A"/>
    <property type="match status" value="1"/>
</dbReference>
<dbReference type="InterPro" id="IPR050268">
    <property type="entry name" value="NADH-dep_flavin_reductase"/>
</dbReference>
<dbReference type="SMART" id="SM00903">
    <property type="entry name" value="Flavin_Reduct"/>
    <property type="match status" value="1"/>
</dbReference>
<keyword evidence="1" id="KW-0560">Oxidoreductase</keyword>
<dbReference type="Pfam" id="PF01613">
    <property type="entry name" value="Flavin_Reduct"/>
    <property type="match status" value="1"/>
</dbReference>
<dbReference type="GO" id="GO:0042602">
    <property type="term" value="F:riboflavin reductase (NADPH) activity"/>
    <property type="evidence" value="ECO:0007669"/>
    <property type="project" value="TreeGrafter"/>
</dbReference>
<protein>
    <recommendedName>
        <fullName evidence="2">Flavin reductase like domain-containing protein</fullName>
    </recommendedName>
</protein>
<dbReference type="PANTHER" id="PTHR30466:SF1">
    <property type="entry name" value="FMN REDUCTASE (NADH) RUTF"/>
    <property type="match status" value="1"/>
</dbReference>
<sequence>MPAAASPTTWVHGHDAINPRAFKQAMRAVAGSVAILASEHDEIGLCGITATAVCSFSAEPPSLLACVNRGSTFASAIREGLPFSVNLPAGDQENVARAFGGMTQAKGVARFSSGSWVRGETGAPLLVGARAMFECRVAELIVRASHMIIIGIVLGVALDRADRSPVFYAHGRFLTVGDDAS</sequence>
<name>A0A2A6FM96_9HYPH</name>
<dbReference type="PANTHER" id="PTHR30466">
    <property type="entry name" value="FLAVIN REDUCTASE"/>
    <property type="match status" value="1"/>
</dbReference>
<evidence type="ECO:0000259" key="2">
    <source>
        <dbReference type="SMART" id="SM00903"/>
    </source>
</evidence>
<dbReference type="InterPro" id="IPR002563">
    <property type="entry name" value="Flavin_Rdtase-like_dom"/>
</dbReference>
<dbReference type="AlphaFoldDB" id="A0A2A6FM96"/>
<evidence type="ECO:0000256" key="1">
    <source>
        <dbReference type="ARBA" id="ARBA00023002"/>
    </source>
</evidence>
<dbReference type="RefSeq" id="WP_097571563.1">
    <property type="nucleotide sequence ID" value="NZ_NWQG01000004.1"/>
</dbReference>
<accession>A0A2A6FM96</accession>
<evidence type="ECO:0000313" key="3">
    <source>
        <dbReference type="EMBL" id="PDQ22954.1"/>
    </source>
</evidence>
<organism evidence="3 4">
    <name type="scientific">Mesorhizobium sanjuanii</name>
    <dbReference type="NCBI Taxonomy" id="2037900"/>
    <lineage>
        <taxon>Bacteria</taxon>
        <taxon>Pseudomonadati</taxon>
        <taxon>Pseudomonadota</taxon>
        <taxon>Alphaproteobacteria</taxon>
        <taxon>Hyphomicrobiales</taxon>
        <taxon>Phyllobacteriaceae</taxon>
        <taxon>Mesorhizobium</taxon>
    </lineage>
</organism>
<dbReference type="EMBL" id="NWQG01000004">
    <property type="protein sequence ID" value="PDQ22954.1"/>
    <property type="molecule type" value="Genomic_DNA"/>
</dbReference>
<gene>
    <name evidence="3" type="ORF">CN311_00915</name>
</gene>
<dbReference type="Proteomes" id="UP000219182">
    <property type="component" value="Unassembled WGS sequence"/>
</dbReference>
<keyword evidence="4" id="KW-1185">Reference proteome</keyword>
<comment type="caution">
    <text evidence="3">The sequence shown here is derived from an EMBL/GenBank/DDBJ whole genome shotgun (WGS) entry which is preliminary data.</text>
</comment>